<dbReference type="PROSITE" id="PS00211">
    <property type="entry name" value="ABC_TRANSPORTER_1"/>
    <property type="match status" value="1"/>
</dbReference>
<organism evidence="4 5">
    <name type="scientific">Macrococcus brunensis</name>
    <dbReference type="NCBI Taxonomy" id="198483"/>
    <lineage>
        <taxon>Bacteria</taxon>
        <taxon>Bacillati</taxon>
        <taxon>Bacillota</taxon>
        <taxon>Bacilli</taxon>
        <taxon>Bacillales</taxon>
        <taxon>Staphylococcaceae</taxon>
        <taxon>Macrococcus</taxon>
    </lineage>
</organism>
<dbReference type="InterPro" id="IPR003439">
    <property type="entry name" value="ABC_transporter-like_ATP-bd"/>
</dbReference>
<dbReference type="InterPro" id="IPR017871">
    <property type="entry name" value="ABC_transporter-like_CS"/>
</dbReference>
<keyword evidence="1" id="KW-0547">Nucleotide-binding</keyword>
<dbReference type="InterPro" id="IPR003593">
    <property type="entry name" value="AAA+_ATPase"/>
</dbReference>
<reference evidence="4 5" key="1">
    <citation type="submission" date="2019-01" db="EMBL/GenBank/DDBJ databases">
        <title>Draft genome sequences of the type strains of six Macrococcus species.</title>
        <authorList>
            <person name="Mazhar S."/>
            <person name="Altermann E."/>
            <person name="Hill C."/>
            <person name="Mcauliffe O."/>
        </authorList>
    </citation>
    <scope>NUCLEOTIDE SEQUENCE [LARGE SCALE GENOMIC DNA]</scope>
    <source>
        <strain evidence="4 5">CCM4811</strain>
    </source>
</reference>
<dbReference type="RefSeq" id="WP_133432652.1">
    <property type="nucleotide sequence ID" value="NZ_SCWA01000021.1"/>
</dbReference>
<dbReference type="Gene3D" id="3.40.50.300">
    <property type="entry name" value="P-loop containing nucleotide triphosphate hydrolases"/>
    <property type="match status" value="1"/>
</dbReference>
<dbReference type="EMBL" id="SCWA01000021">
    <property type="protein sequence ID" value="TDL94165.1"/>
    <property type="molecule type" value="Genomic_DNA"/>
</dbReference>
<feature type="domain" description="ABC transporter" evidence="3">
    <location>
        <begin position="3"/>
        <end position="228"/>
    </location>
</feature>
<dbReference type="PANTHER" id="PTHR42794">
    <property type="entry name" value="HEMIN IMPORT ATP-BINDING PROTEIN HMUV"/>
    <property type="match status" value="1"/>
</dbReference>
<dbReference type="GO" id="GO:0016887">
    <property type="term" value="F:ATP hydrolysis activity"/>
    <property type="evidence" value="ECO:0007669"/>
    <property type="project" value="InterPro"/>
</dbReference>
<protein>
    <submittedName>
        <fullName evidence="4">ABC transporter ATP-binding protein</fullName>
    </submittedName>
</protein>
<dbReference type="AlphaFoldDB" id="A0A4R6BB23"/>
<dbReference type="SMART" id="SM00382">
    <property type="entry name" value="AAA"/>
    <property type="match status" value="1"/>
</dbReference>
<sequence>MKLTVNNLSLKKGRNDIVQHVTTAFDAGQLSCIIGVNGSGKSMLLKTLLGLEKGSGTVLLDQAPLSFSDLSYIPQGSEDLHLTVFEVILLGLHAELNWRVSSEQLTQVEHLLSDMRLSHLADRDFSTLSGGQKQMILLAQALIKKPKVIIADEPTSALDLANQLHYIETLKHYIKSQQAIGIIVLHDLTLTSRYADRLYVMQQGQLTAEGTVTDLMTRERLETLYDVKLEISRTPAGFISIIPIQPKETLL</sequence>
<gene>
    <name evidence="4" type="ORF">ERX27_09820</name>
</gene>
<evidence type="ECO:0000256" key="2">
    <source>
        <dbReference type="ARBA" id="ARBA00022840"/>
    </source>
</evidence>
<dbReference type="SUPFAM" id="SSF52540">
    <property type="entry name" value="P-loop containing nucleoside triphosphate hydrolases"/>
    <property type="match status" value="1"/>
</dbReference>
<dbReference type="CDD" id="cd03214">
    <property type="entry name" value="ABC_Iron-Siderophores_B12_Hemin"/>
    <property type="match status" value="1"/>
</dbReference>
<evidence type="ECO:0000313" key="5">
    <source>
        <dbReference type="Proteomes" id="UP000295310"/>
    </source>
</evidence>
<comment type="caution">
    <text evidence="4">The sequence shown here is derived from an EMBL/GenBank/DDBJ whole genome shotgun (WGS) entry which is preliminary data.</text>
</comment>
<dbReference type="Proteomes" id="UP000295310">
    <property type="component" value="Unassembled WGS sequence"/>
</dbReference>
<proteinExistence type="predicted"/>
<dbReference type="InterPro" id="IPR027417">
    <property type="entry name" value="P-loop_NTPase"/>
</dbReference>
<keyword evidence="2 4" id="KW-0067">ATP-binding</keyword>
<name>A0A4R6BB23_9STAP</name>
<evidence type="ECO:0000313" key="4">
    <source>
        <dbReference type="EMBL" id="TDL94165.1"/>
    </source>
</evidence>
<evidence type="ECO:0000259" key="3">
    <source>
        <dbReference type="PROSITE" id="PS50893"/>
    </source>
</evidence>
<dbReference type="PANTHER" id="PTHR42794:SF2">
    <property type="entry name" value="ABC TRANSPORTER ATP-BINDING PROTEIN"/>
    <property type="match status" value="1"/>
</dbReference>
<dbReference type="PROSITE" id="PS50893">
    <property type="entry name" value="ABC_TRANSPORTER_2"/>
    <property type="match status" value="1"/>
</dbReference>
<evidence type="ECO:0000256" key="1">
    <source>
        <dbReference type="ARBA" id="ARBA00022741"/>
    </source>
</evidence>
<dbReference type="OrthoDB" id="2388170at2"/>
<dbReference type="Pfam" id="PF00005">
    <property type="entry name" value="ABC_tran"/>
    <property type="match status" value="1"/>
</dbReference>
<keyword evidence="5" id="KW-1185">Reference proteome</keyword>
<accession>A0A4R6BB23</accession>
<dbReference type="GO" id="GO:0005524">
    <property type="term" value="F:ATP binding"/>
    <property type="evidence" value="ECO:0007669"/>
    <property type="project" value="UniProtKB-KW"/>
</dbReference>